<evidence type="ECO:0000313" key="3">
    <source>
        <dbReference type="EMBL" id="GJD91561.1"/>
    </source>
</evidence>
<sequence>MTESPTCPAGQGHAAPAGARRATGPDVRARQGPAILRLWRVVPATGLRPATAEALLATLRTCAPPTRHRSWGEALDGDAAALTRVAVTVLRVCGPESRLTDLVASALLAQALRGEPAAAALLAHALRRLGERRPGEPHLARLAASWDAWAPPPGDRAPGAAAGAPARAAPEGRGDRSRPPAGKERGLRLWILSDLHRDVGLPWTPAEIPDADVAVVAGDVREGLVESVTWLAHVIRPHMPVVCVAGNHEFYRRTFVEELARGRAVAANLGVHLLEDDTVVIGGVPFSGCTLWTDYDLDGPDLRAASMEDARRGMNDHRLISFQTKPRWMRFRPEEALAVHRVSRAYLEGALAAPAAAPRRPHVVVTHHAPSARSVAPAFRGKPLNPAFASRLDAFVEQAGPTLWVHGHTHASMDYRLGETRVLCNPKGYGGENPAFDPALVVEV</sequence>
<accession>A0AAV4ZTW6</accession>
<keyword evidence="4" id="KW-1185">Reference proteome</keyword>
<feature type="region of interest" description="Disordered" evidence="1">
    <location>
        <begin position="1"/>
        <end position="28"/>
    </location>
</feature>
<dbReference type="Proteomes" id="UP001055247">
    <property type="component" value="Unassembled WGS sequence"/>
</dbReference>
<feature type="region of interest" description="Disordered" evidence="1">
    <location>
        <begin position="150"/>
        <end position="182"/>
    </location>
</feature>
<dbReference type="InterPro" id="IPR029052">
    <property type="entry name" value="Metallo-depent_PP-like"/>
</dbReference>
<evidence type="ECO:0000259" key="2">
    <source>
        <dbReference type="Pfam" id="PF00149"/>
    </source>
</evidence>
<dbReference type="InterPro" id="IPR004843">
    <property type="entry name" value="Calcineurin-like_PHP"/>
</dbReference>
<name>A0AAV4ZTW6_9HYPH</name>
<feature type="compositionally biased region" description="Low complexity" evidence="1">
    <location>
        <begin position="156"/>
        <end position="169"/>
    </location>
</feature>
<organism evidence="3 4">
    <name type="scientific">Methylobacterium hispanicum</name>
    <dbReference type="NCBI Taxonomy" id="270350"/>
    <lineage>
        <taxon>Bacteria</taxon>
        <taxon>Pseudomonadati</taxon>
        <taxon>Pseudomonadota</taxon>
        <taxon>Alphaproteobacteria</taxon>
        <taxon>Hyphomicrobiales</taxon>
        <taxon>Methylobacteriaceae</taxon>
        <taxon>Methylobacterium</taxon>
    </lineage>
</organism>
<evidence type="ECO:0000256" key="1">
    <source>
        <dbReference type="SAM" id="MobiDB-lite"/>
    </source>
</evidence>
<proteinExistence type="predicted"/>
<feature type="compositionally biased region" description="Low complexity" evidence="1">
    <location>
        <begin position="8"/>
        <end position="25"/>
    </location>
</feature>
<dbReference type="Pfam" id="PF00149">
    <property type="entry name" value="Metallophos"/>
    <property type="match status" value="1"/>
</dbReference>
<protein>
    <submittedName>
        <fullName evidence="3">3',5'-cyclic adenosine monophosphate phosphodiesterase CpdA</fullName>
    </submittedName>
</protein>
<reference evidence="3" key="1">
    <citation type="journal article" date="2016" name="Front. Microbiol.">
        <title>Genome Sequence of the Piezophilic, Mesophilic Sulfate-Reducing Bacterium Desulfovibrio indicus J2T.</title>
        <authorList>
            <person name="Cao J."/>
            <person name="Maignien L."/>
            <person name="Shao Z."/>
            <person name="Alain K."/>
            <person name="Jebbar M."/>
        </authorList>
    </citation>
    <scope>NUCLEOTIDE SEQUENCE</scope>
    <source>
        <strain evidence="3">DSM 16372</strain>
    </source>
</reference>
<evidence type="ECO:0000313" key="4">
    <source>
        <dbReference type="Proteomes" id="UP001055247"/>
    </source>
</evidence>
<dbReference type="AlphaFoldDB" id="A0AAV4ZTW6"/>
<feature type="domain" description="Calcineurin-like phosphoesterase" evidence="2">
    <location>
        <begin position="187"/>
        <end position="411"/>
    </location>
</feature>
<dbReference type="SUPFAM" id="SSF56300">
    <property type="entry name" value="Metallo-dependent phosphatases"/>
    <property type="match status" value="1"/>
</dbReference>
<dbReference type="PANTHER" id="PTHR37844:SF2">
    <property type="entry name" value="SER_THR PROTEIN PHOSPHATASE SUPERFAMILY (AFU_ORTHOLOGUE AFUA_1G14840)"/>
    <property type="match status" value="1"/>
</dbReference>
<feature type="compositionally biased region" description="Basic and acidic residues" evidence="1">
    <location>
        <begin position="170"/>
        <end position="182"/>
    </location>
</feature>
<dbReference type="PANTHER" id="PTHR37844">
    <property type="entry name" value="SER/THR PROTEIN PHOSPHATASE SUPERFAMILY (AFU_ORTHOLOGUE AFUA_1G14840)"/>
    <property type="match status" value="1"/>
</dbReference>
<comment type="caution">
    <text evidence="3">The sequence shown here is derived from an EMBL/GenBank/DDBJ whole genome shotgun (WGS) entry which is preliminary data.</text>
</comment>
<dbReference type="RefSeq" id="WP_012752974.1">
    <property type="nucleotide sequence ID" value="NZ_BPQO01000028.1"/>
</dbReference>
<dbReference type="GO" id="GO:0016787">
    <property type="term" value="F:hydrolase activity"/>
    <property type="evidence" value="ECO:0007669"/>
    <property type="project" value="InterPro"/>
</dbReference>
<gene>
    <name evidence="3" type="primary">cpdA_4</name>
    <name evidence="3" type="ORF">BHAOGJBA_5109</name>
</gene>
<dbReference type="Gene3D" id="3.60.21.10">
    <property type="match status" value="2"/>
</dbReference>
<reference evidence="3" key="2">
    <citation type="submission" date="2021-08" db="EMBL/GenBank/DDBJ databases">
        <authorList>
            <person name="Tani A."/>
            <person name="Ola A."/>
            <person name="Ogura Y."/>
            <person name="Katsura K."/>
            <person name="Hayashi T."/>
        </authorList>
    </citation>
    <scope>NUCLEOTIDE SEQUENCE</scope>
    <source>
        <strain evidence="3">DSM 16372</strain>
    </source>
</reference>
<dbReference type="EMBL" id="BPQO01000028">
    <property type="protein sequence ID" value="GJD91561.1"/>
    <property type="molecule type" value="Genomic_DNA"/>
</dbReference>